<organism evidence="6 7">
    <name type="scientific">Handroanthus impetiginosus</name>
    <dbReference type="NCBI Taxonomy" id="429701"/>
    <lineage>
        <taxon>Eukaryota</taxon>
        <taxon>Viridiplantae</taxon>
        <taxon>Streptophyta</taxon>
        <taxon>Embryophyta</taxon>
        <taxon>Tracheophyta</taxon>
        <taxon>Spermatophyta</taxon>
        <taxon>Magnoliopsida</taxon>
        <taxon>eudicotyledons</taxon>
        <taxon>Gunneridae</taxon>
        <taxon>Pentapetalae</taxon>
        <taxon>asterids</taxon>
        <taxon>lamiids</taxon>
        <taxon>Lamiales</taxon>
        <taxon>Bignoniaceae</taxon>
        <taxon>Crescentiina</taxon>
        <taxon>Tabebuia alliance</taxon>
        <taxon>Handroanthus</taxon>
    </lineage>
</organism>
<accession>A0A2G9HM60</accession>
<dbReference type="Proteomes" id="UP000231279">
    <property type="component" value="Unassembled WGS sequence"/>
</dbReference>
<evidence type="ECO:0000256" key="2">
    <source>
        <dbReference type="ARBA" id="ARBA00011038"/>
    </source>
</evidence>
<evidence type="ECO:0000256" key="1">
    <source>
        <dbReference type="ARBA" id="ARBA00004123"/>
    </source>
</evidence>
<reference evidence="7" key="1">
    <citation type="journal article" date="2018" name="Gigascience">
        <title>Genome assembly of the Pink Ipe (Handroanthus impetiginosus, Bignoniaceae), a highly valued, ecologically keystone Neotropical timber forest tree.</title>
        <authorList>
            <person name="Silva-Junior O.B."/>
            <person name="Grattapaglia D."/>
            <person name="Novaes E."/>
            <person name="Collevatti R.G."/>
        </authorList>
    </citation>
    <scope>NUCLEOTIDE SEQUENCE [LARGE SCALE GENOMIC DNA]</scope>
    <source>
        <strain evidence="7">cv. UFG-1</strain>
    </source>
</reference>
<dbReference type="InterPro" id="IPR016049">
    <property type="entry name" value="RNA_pol_Rpc34-like"/>
</dbReference>
<evidence type="ECO:0000256" key="3">
    <source>
        <dbReference type="ARBA" id="ARBA00022478"/>
    </source>
</evidence>
<evidence type="ECO:0000313" key="6">
    <source>
        <dbReference type="EMBL" id="PIN18605.1"/>
    </source>
</evidence>
<gene>
    <name evidence="6" type="ORF">CDL12_08721</name>
</gene>
<dbReference type="PANTHER" id="PTHR12780">
    <property type="entry name" value="RNA POLYMERASE III DNA DIRECTED , 39KD SUBUNIT-RELATED"/>
    <property type="match status" value="1"/>
</dbReference>
<dbReference type="STRING" id="429701.A0A2G9HM60"/>
<evidence type="ECO:0000313" key="7">
    <source>
        <dbReference type="Proteomes" id="UP000231279"/>
    </source>
</evidence>
<dbReference type="Pfam" id="PF05158">
    <property type="entry name" value="RNA_pol_Rpc34"/>
    <property type="match status" value="1"/>
</dbReference>
<evidence type="ECO:0000256" key="5">
    <source>
        <dbReference type="ARBA" id="ARBA00023242"/>
    </source>
</evidence>
<dbReference type="InterPro" id="IPR007832">
    <property type="entry name" value="RNA_pol_Rpc34"/>
</dbReference>
<proteinExistence type="inferred from homology"/>
<dbReference type="GO" id="GO:0005666">
    <property type="term" value="C:RNA polymerase III complex"/>
    <property type="evidence" value="ECO:0007669"/>
    <property type="project" value="InterPro"/>
</dbReference>
<keyword evidence="7" id="KW-1185">Reference proteome</keyword>
<dbReference type="OrthoDB" id="613763at2759"/>
<comment type="similarity">
    <text evidence="2">Belongs to the eukaryotic RPC34/RPC39 RNA polymerase subunit family.</text>
</comment>
<keyword evidence="3" id="KW-0240">DNA-directed RNA polymerase</keyword>
<dbReference type="AlphaFoldDB" id="A0A2G9HM60"/>
<keyword evidence="5" id="KW-0539">Nucleus</keyword>
<comment type="caution">
    <text evidence="6">The sequence shown here is derived from an EMBL/GenBank/DDBJ whole genome shotgun (WGS) entry which is preliminary data.</text>
</comment>
<dbReference type="EMBL" id="NKXS01001437">
    <property type="protein sequence ID" value="PIN18605.1"/>
    <property type="molecule type" value="Genomic_DNA"/>
</dbReference>
<protein>
    <submittedName>
        <fullName evidence="6">RNA polymerase III, subunit C34</fullName>
    </submittedName>
</protein>
<dbReference type="GO" id="GO:0006383">
    <property type="term" value="P:transcription by RNA polymerase III"/>
    <property type="evidence" value="ECO:0007669"/>
    <property type="project" value="InterPro"/>
</dbReference>
<name>A0A2G9HM60_9LAMI</name>
<dbReference type="InterPro" id="IPR036388">
    <property type="entry name" value="WH-like_DNA-bd_sf"/>
</dbReference>
<dbReference type="SUPFAM" id="SSF46785">
    <property type="entry name" value="Winged helix' DNA-binding domain"/>
    <property type="match status" value="1"/>
</dbReference>
<keyword evidence="4" id="KW-0804">Transcription</keyword>
<evidence type="ECO:0000256" key="4">
    <source>
        <dbReference type="ARBA" id="ARBA00023163"/>
    </source>
</evidence>
<dbReference type="InterPro" id="IPR036390">
    <property type="entry name" value="WH_DNA-bd_sf"/>
</dbReference>
<dbReference type="Gene3D" id="1.10.10.10">
    <property type="entry name" value="Winged helix-like DNA-binding domain superfamily/Winged helix DNA-binding domain"/>
    <property type="match status" value="1"/>
</dbReference>
<comment type="subcellular location">
    <subcellularLocation>
        <location evidence="1">Nucleus</location>
    </subcellularLocation>
</comment>
<sequence length="230" mass="26096">MSRVNPPSLNRERPDTVRPRQVDIEEAILNVIKRTEDLGISEKDIKQETKLSPLVVKKSIDSLLKKTLIKQVVNVQNKRKKHYMANEFEPSKEISGGKWYINGELNKELIEKLRQFCLTYIRARNIATLEGINNEWKKKGAEKVSSQEFGEILYLMVLDNDIVEVKSTGLAEYRSFPIGTVCYSVSKGPRIGAFAAIPCGVCPRISLCTPDGVISPSTCRYFAKWLDIDF</sequence>